<sequence length="480" mass="54658">MITMMNLCRTVPWTFRRSSAFVSILARERNEGVISLDPNRSKSKVQRSGQNDGNGGKGRWTLGSISMLVIPAIAFGLGCWQTYRLRWKLNLIERLKDQLNEPAVDFPLDDLTKLDDMEYRKVRITGEFLHDKEFHIAPRGRFDPGCEKESTGSLLTSNNLSSHGAHIITPFRLEDSQLVVMVNRGWVPASHISPNSRLSSQPKGKVTLEAVVRKSEKRPQFMGRNAPERGVWFYKDFEEMARYYNTAPIYLEAVFVCLAGATYKFSTTMESHKLTSIIWVLMVINCVLCESDTDSIPIDWTDPNDPTYTLRATAKKGELANVGSGEKDNAVYDPTLRLILRQMFKELGIDPQEKTHFSKNARISLSSLDMKVIGSYLEVDTTENEQSMREQVRSALHNMIEVYSEDSSSSLWQELLTVAQPWISLLNMLILPPSLFFLLKSLLSSRSFWSGMLSVFFVVSMVTTYNRLYQVLLKFQILNS</sequence>
<evidence type="ECO:0000256" key="4">
    <source>
        <dbReference type="ARBA" id="ARBA00022989"/>
    </source>
</evidence>
<dbReference type="EMBL" id="UYSL01023842">
    <property type="protein sequence ID" value="VDL82745.1"/>
    <property type="molecule type" value="Genomic_DNA"/>
</dbReference>
<evidence type="ECO:0000256" key="1">
    <source>
        <dbReference type="ARBA" id="ARBA00004370"/>
    </source>
</evidence>
<organism evidence="10">
    <name type="scientific">Nippostrongylus brasiliensis</name>
    <name type="common">Rat hookworm</name>
    <dbReference type="NCBI Taxonomy" id="27835"/>
    <lineage>
        <taxon>Eukaryota</taxon>
        <taxon>Metazoa</taxon>
        <taxon>Ecdysozoa</taxon>
        <taxon>Nematoda</taxon>
        <taxon>Chromadorea</taxon>
        <taxon>Rhabditida</taxon>
        <taxon>Rhabditina</taxon>
        <taxon>Rhabditomorpha</taxon>
        <taxon>Strongyloidea</taxon>
        <taxon>Heligmosomidae</taxon>
        <taxon>Nippostrongylus</taxon>
    </lineage>
</organism>
<dbReference type="InterPro" id="IPR045214">
    <property type="entry name" value="Surf1/Surf4"/>
</dbReference>
<dbReference type="PANTHER" id="PTHR23427">
    <property type="entry name" value="SURFEIT LOCUS PROTEIN"/>
    <property type="match status" value="1"/>
</dbReference>
<name>A0A0N4YP44_NIPBR</name>
<comment type="subcellular location">
    <subcellularLocation>
        <location evidence="1">Membrane</location>
    </subcellularLocation>
    <subcellularLocation>
        <location evidence="6">Mitochondrion inner membrane</location>
        <topology evidence="6">Multi-pass membrane protein</topology>
    </subcellularLocation>
</comment>
<gene>
    <name evidence="8" type="ORF">NBR_LOCUS19016</name>
</gene>
<evidence type="ECO:0000313" key="10">
    <source>
        <dbReference type="WBParaSite" id="NBR_0001901501-mRNA-1"/>
    </source>
</evidence>
<dbReference type="AlphaFoldDB" id="A0A0N4YP44"/>
<dbReference type="Pfam" id="PF02104">
    <property type="entry name" value="SURF1"/>
    <property type="match status" value="1"/>
</dbReference>
<dbReference type="GO" id="GO:0005743">
    <property type="term" value="C:mitochondrial inner membrane"/>
    <property type="evidence" value="ECO:0007669"/>
    <property type="project" value="UniProtKB-SubCell"/>
</dbReference>
<dbReference type="PROSITE" id="PS50895">
    <property type="entry name" value="SURF1"/>
    <property type="match status" value="1"/>
</dbReference>
<comment type="function">
    <text evidence="6">Probably involved in the biogenesis of the COX complex.</text>
</comment>
<dbReference type="Proteomes" id="UP000271162">
    <property type="component" value="Unassembled WGS sequence"/>
</dbReference>
<reference evidence="10" key="1">
    <citation type="submission" date="2017-02" db="UniProtKB">
        <authorList>
            <consortium name="WormBaseParasite"/>
        </authorList>
    </citation>
    <scope>IDENTIFICATION</scope>
</reference>
<dbReference type="GO" id="GO:0033617">
    <property type="term" value="P:mitochondrial respiratory chain complex IV assembly"/>
    <property type="evidence" value="ECO:0007669"/>
    <property type="project" value="TreeGrafter"/>
</dbReference>
<dbReference type="WBParaSite" id="NBR_0001901501-mRNA-1">
    <property type="protein sequence ID" value="NBR_0001901501-mRNA-1"/>
    <property type="gene ID" value="NBR_0001901501"/>
</dbReference>
<dbReference type="OMA" id="KLENMEY"/>
<accession>A0A0N4YP44</accession>
<keyword evidence="3 6" id="KW-0812">Transmembrane</keyword>
<feature type="transmembrane region" description="Helical" evidence="6">
    <location>
        <begin position="60"/>
        <end position="80"/>
    </location>
</feature>
<keyword evidence="9" id="KW-1185">Reference proteome</keyword>
<evidence type="ECO:0000256" key="5">
    <source>
        <dbReference type="ARBA" id="ARBA00023136"/>
    </source>
</evidence>
<keyword evidence="6" id="KW-0496">Mitochondrion</keyword>
<keyword evidence="4 6" id="KW-1133">Transmembrane helix</keyword>
<protein>
    <recommendedName>
        <fullName evidence="6">SURF1-like protein</fullName>
    </recommendedName>
</protein>
<proteinExistence type="inferred from homology"/>
<evidence type="ECO:0000256" key="2">
    <source>
        <dbReference type="ARBA" id="ARBA00007165"/>
    </source>
</evidence>
<evidence type="ECO:0000256" key="7">
    <source>
        <dbReference type="SAM" id="MobiDB-lite"/>
    </source>
</evidence>
<reference evidence="8 9" key="2">
    <citation type="submission" date="2018-11" db="EMBL/GenBank/DDBJ databases">
        <authorList>
            <consortium name="Pathogen Informatics"/>
        </authorList>
    </citation>
    <scope>NUCLEOTIDE SEQUENCE [LARGE SCALE GENOMIC DNA]</scope>
</reference>
<keyword evidence="5 6" id="KW-0472">Membrane</keyword>
<dbReference type="PANTHER" id="PTHR23427:SF2">
    <property type="entry name" value="SURFEIT LOCUS PROTEIN 1"/>
    <property type="match status" value="1"/>
</dbReference>
<evidence type="ECO:0000256" key="6">
    <source>
        <dbReference type="RuleBase" id="RU363076"/>
    </source>
</evidence>
<dbReference type="InterPro" id="IPR002994">
    <property type="entry name" value="Surf1/Shy1"/>
</dbReference>
<dbReference type="STRING" id="27835.A0A0N4YP44"/>
<feature type="transmembrane region" description="Helical" evidence="6">
    <location>
        <begin position="448"/>
        <end position="468"/>
    </location>
</feature>
<evidence type="ECO:0000313" key="8">
    <source>
        <dbReference type="EMBL" id="VDL82745.1"/>
    </source>
</evidence>
<keyword evidence="6" id="KW-0999">Mitochondrion inner membrane</keyword>
<dbReference type="CDD" id="cd06662">
    <property type="entry name" value="SURF1"/>
    <property type="match status" value="1"/>
</dbReference>
<comment type="similarity">
    <text evidence="2 6">Belongs to the SURF1 family.</text>
</comment>
<evidence type="ECO:0000313" key="9">
    <source>
        <dbReference type="Proteomes" id="UP000271162"/>
    </source>
</evidence>
<feature type="region of interest" description="Disordered" evidence="7">
    <location>
        <begin position="36"/>
        <end position="57"/>
    </location>
</feature>
<evidence type="ECO:0000256" key="3">
    <source>
        <dbReference type="ARBA" id="ARBA00022692"/>
    </source>
</evidence>